<accession>A0A0F9VMA7</accession>
<keyword evidence="1" id="KW-1133">Transmembrane helix</keyword>
<proteinExistence type="predicted"/>
<evidence type="ECO:0000313" key="2">
    <source>
        <dbReference type="EMBL" id="KKO01013.1"/>
    </source>
</evidence>
<comment type="caution">
    <text evidence="2">The sequence shown here is derived from an EMBL/GenBank/DDBJ whole genome shotgun (WGS) entry which is preliminary data.</text>
</comment>
<dbReference type="EMBL" id="LAZR01000037">
    <property type="protein sequence ID" value="KKO01013.1"/>
    <property type="molecule type" value="Genomic_DNA"/>
</dbReference>
<keyword evidence="1" id="KW-0472">Membrane</keyword>
<feature type="transmembrane region" description="Helical" evidence="1">
    <location>
        <begin position="28"/>
        <end position="49"/>
    </location>
</feature>
<organism evidence="2">
    <name type="scientific">marine sediment metagenome</name>
    <dbReference type="NCBI Taxonomy" id="412755"/>
    <lineage>
        <taxon>unclassified sequences</taxon>
        <taxon>metagenomes</taxon>
        <taxon>ecological metagenomes</taxon>
    </lineage>
</organism>
<name>A0A0F9VMA7_9ZZZZ</name>
<keyword evidence="1" id="KW-0812">Transmembrane</keyword>
<protein>
    <submittedName>
        <fullName evidence="2">Uncharacterized protein</fullName>
    </submittedName>
</protein>
<reference evidence="2" key="1">
    <citation type="journal article" date="2015" name="Nature">
        <title>Complex archaea that bridge the gap between prokaryotes and eukaryotes.</title>
        <authorList>
            <person name="Spang A."/>
            <person name="Saw J.H."/>
            <person name="Jorgensen S.L."/>
            <person name="Zaremba-Niedzwiedzka K."/>
            <person name="Martijn J."/>
            <person name="Lind A.E."/>
            <person name="van Eijk R."/>
            <person name="Schleper C."/>
            <person name="Guy L."/>
            <person name="Ettema T.J."/>
        </authorList>
    </citation>
    <scope>NUCLEOTIDE SEQUENCE</scope>
</reference>
<sequence length="55" mass="6149">MALVAIALLLFCPPLIIVIDRLPSFSVGWLPLYLFIAWAVVIGLTAWLMEHRAGR</sequence>
<evidence type="ECO:0000256" key="1">
    <source>
        <dbReference type="SAM" id="Phobius"/>
    </source>
</evidence>
<dbReference type="AlphaFoldDB" id="A0A0F9VMA7"/>
<gene>
    <name evidence="2" type="ORF">LCGC14_0119940</name>
</gene>